<name>A0A1I0PN94_9RHOB</name>
<organism evidence="1 2">
    <name type="scientific">Cognatiyoonia koreensis</name>
    <dbReference type="NCBI Taxonomy" id="364200"/>
    <lineage>
        <taxon>Bacteria</taxon>
        <taxon>Pseudomonadati</taxon>
        <taxon>Pseudomonadota</taxon>
        <taxon>Alphaproteobacteria</taxon>
        <taxon>Rhodobacterales</taxon>
        <taxon>Paracoccaceae</taxon>
        <taxon>Cognatiyoonia</taxon>
    </lineage>
</organism>
<proteinExistence type="predicted"/>
<dbReference type="InterPro" id="IPR011990">
    <property type="entry name" value="TPR-like_helical_dom_sf"/>
</dbReference>
<dbReference type="InterPro" id="IPR010323">
    <property type="entry name" value="DUF924"/>
</dbReference>
<keyword evidence="2" id="KW-1185">Reference proteome</keyword>
<dbReference type="Gene3D" id="1.20.58.320">
    <property type="entry name" value="TPR-like"/>
    <property type="match status" value="1"/>
</dbReference>
<dbReference type="SUPFAM" id="SSF48452">
    <property type="entry name" value="TPR-like"/>
    <property type="match status" value="1"/>
</dbReference>
<protein>
    <submittedName>
        <fullName evidence="1">Uncharacterized conserved protein, DUF924 family</fullName>
    </submittedName>
</protein>
<dbReference type="EMBL" id="FOIZ01000001">
    <property type="protein sequence ID" value="SEW15826.1"/>
    <property type="molecule type" value="Genomic_DNA"/>
</dbReference>
<dbReference type="Gene3D" id="1.25.40.10">
    <property type="entry name" value="Tetratricopeptide repeat domain"/>
    <property type="match status" value="1"/>
</dbReference>
<reference evidence="1 2" key="1">
    <citation type="submission" date="2016-10" db="EMBL/GenBank/DDBJ databases">
        <authorList>
            <person name="de Groot N.N."/>
        </authorList>
    </citation>
    <scope>NUCLEOTIDE SEQUENCE [LARGE SCALE GENOMIC DNA]</scope>
    <source>
        <strain evidence="1 2">DSM 17925</strain>
    </source>
</reference>
<dbReference type="AlphaFoldDB" id="A0A1I0PN94"/>
<dbReference type="RefSeq" id="WP_089994640.1">
    <property type="nucleotide sequence ID" value="NZ_FOIZ01000001.1"/>
</dbReference>
<gene>
    <name evidence="1" type="ORF">SAMN04488515_1325</name>
</gene>
<dbReference type="Pfam" id="PF06041">
    <property type="entry name" value="DUF924"/>
    <property type="match status" value="1"/>
</dbReference>
<evidence type="ECO:0000313" key="1">
    <source>
        <dbReference type="EMBL" id="SEW15826.1"/>
    </source>
</evidence>
<dbReference type="OrthoDB" id="7593450at2"/>
<dbReference type="Proteomes" id="UP000199167">
    <property type="component" value="Unassembled WGS sequence"/>
</dbReference>
<dbReference type="STRING" id="364200.SAMN04488515_1325"/>
<evidence type="ECO:0000313" key="2">
    <source>
        <dbReference type="Proteomes" id="UP000199167"/>
    </source>
</evidence>
<sequence length="193" mass="22042">MKTPQDVLNFWLDEIGPKGWYAGGETLDAEVRDKFLTTWERAADGHLGLWLTCASETLAYIILTDQLTRNMFRNDAQAFSTDGLARAAAKLAINNDWDMRIDEPARQFFYLPLMHSENLTDQDRAVRLIHSRMPETGENNIDHAKAHREIIRRFGRFPYRNAALHRVSTQAEQDFMSNGGYGAILRKVQAEAA</sequence>
<accession>A0A1I0PN94</accession>